<comment type="caution">
    <text evidence="1">The sequence shown here is derived from an EMBL/GenBank/DDBJ whole genome shotgun (WGS) entry which is preliminary data.</text>
</comment>
<dbReference type="RefSeq" id="WP_257913280.1">
    <property type="nucleotide sequence ID" value="NZ_JANPWE010000004.1"/>
</dbReference>
<proteinExistence type="predicted"/>
<protein>
    <submittedName>
        <fullName evidence="1">Uncharacterized protein</fullName>
    </submittedName>
</protein>
<evidence type="ECO:0000313" key="2">
    <source>
        <dbReference type="Proteomes" id="UP001524944"/>
    </source>
</evidence>
<name>A0ABT1Y496_9FIRM</name>
<organism evidence="1 2">
    <name type="scientific">Dehalobacterium formicoaceticum</name>
    <dbReference type="NCBI Taxonomy" id="51515"/>
    <lineage>
        <taxon>Bacteria</taxon>
        <taxon>Bacillati</taxon>
        <taxon>Bacillota</taxon>
        <taxon>Clostridia</taxon>
        <taxon>Eubacteriales</taxon>
        <taxon>Peptococcaceae</taxon>
        <taxon>Dehalobacterium</taxon>
    </lineage>
</organism>
<keyword evidence="2" id="KW-1185">Reference proteome</keyword>
<dbReference type="EMBL" id="JANPWE010000004">
    <property type="protein sequence ID" value="MCR6545702.1"/>
    <property type="molecule type" value="Genomic_DNA"/>
</dbReference>
<reference evidence="1 2" key="1">
    <citation type="submission" date="2022-08" db="EMBL/GenBank/DDBJ databases">
        <title>Proteogenomics of the novel Dehalobacterium formicoaceticum strain EZ94 highlights a key role of methyltransferases during anaerobic dichloromethane degradation.</title>
        <authorList>
            <person name="Wasmund K."/>
        </authorList>
    </citation>
    <scope>NUCLEOTIDE SEQUENCE [LARGE SCALE GENOMIC DNA]</scope>
    <source>
        <strain evidence="1 2">EZ94</strain>
    </source>
</reference>
<dbReference type="Proteomes" id="UP001524944">
    <property type="component" value="Unassembled WGS sequence"/>
</dbReference>
<gene>
    <name evidence="1" type="ORF">NVS47_09305</name>
</gene>
<accession>A0ABT1Y496</accession>
<sequence length="73" mass="8589">MKNMGEGLYWKELLEDILDIPRDDADAAPEQLRYLRLCEPKRFTLHMYVDFCLTVGRLIDDDFLSVRGKRILG</sequence>
<evidence type="ECO:0000313" key="1">
    <source>
        <dbReference type="EMBL" id="MCR6545702.1"/>
    </source>
</evidence>